<sequence>MQFKLKEDDILDFLELNFPDQTFEKGRLLVGQNKKEPLDVYYLGKDFFAVLTVAFNTFEYIKAEPLDYSLVKEIRLKDGLVYRKMIIETEEIAFQYGTSKALLSDFQSENYNRFIQGEKSRVIFKDGHFV</sequence>
<keyword evidence="2" id="KW-1185">Reference proteome</keyword>
<dbReference type="EMBL" id="AP018586">
    <property type="protein sequence ID" value="BBD93329.1"/>
    <property type="molecule type" value="Genomic_DNA"/>
</dbReference>
<accession>A0ABM7FXX4</accession>
<proteinExistence type="predicted"/>
<evidence type="ECO:0000313" key="2">
    <source>
        <dbReference type="Proteomes" id="UP000274772"/>
    </source>
</evidence>
<dbReference type="GeneID" id="58052006"/>
<organism evidence="1 2">
    <name type="scientific">Staphylococcus caprae</name>
    <dbReference type="NCBI Taxonomy" id="29380"/>
    <lineage>
        <taxon>Bacteria</taxon>
        <taxon>Bacillati</taxon>
        <taxon>Bacillota</taxon>
        <taxon>Bacilli</taxon>
        <taxon>Bacillales</taxon>
        <taxon>Staphylococcaceae</taxon>
        <taxon>Staphylococcus</taxon>
    </lineage>
</organism>
<reference evidence="1 2" key="1">
    <citation type="submission" date="2018-05" db="EMBL/GenBank/DDBJ databases">
        <title>Complete genome sequencing of three human clinical isolates of Staphylococcus caprae reveals virulence factors similar to those of S. epidermidis and S. capitis.</title>
        <authorList>
            <person name="Watanabe S."/>
            <person name="Cui L."/>
        </authorList>
    </citation>
    <scope>NUCLEOTIDE SEQUENCE [LARGE SCALE GENOMIC DNA]</scope>
    <source>
        <strain evidence="1 2">JMUB590</strain>
    </source>
</reference>
<evidence type="ECO:0000313" key="1">
    <source>
        <dbReference type="EMBL" id="BBD93329.1"/>
    </source>
</evidence>
<gene>
    <name evidence="1" type="ORF">JMUB590_2275</name>
</gene>
<dbReference type="Proteomes" id="UP000274772">
    <property type="component" value="Chromosome"/>
</dbReference>
<dbReference type="RefSeq" id="WP_002441235.1">
    <property type="nucleotide sequence ID" value="NZ_AP018585.1"/>
</dbReference>
<protein>
    <submittedName>
        <fullName evidence="1">Uncharacterized protein</fullName>
    </submittedName>
</protein>
<name>A0ABM7FXX4_9STAP</name>